<comment type="caution">
    <text evidence="1">The sequence shown here is derived from an EMBL/GenBank/DDBJ whole genome shotgun (WGS) entry which is preliminary data.</text>
</comment>
<accession>A0ACC2U4D2</accession>
<proteinExistence type="predicted"/>
<evidence type="ECO:0000313" key="1">
    <source>
        <dbReference type="EMBL" id="KAJ9081627.1"/>
    </source>
</evidence>
<name>A0ACC2U4D2_9FUNG</name>
<gene>
    <name evidence="1" type="ORF">DSO57_1012511</name>
</gene>
<protein>
    <submittedName>
        <fullName evidence="1">Uncharacterized protein</fullName>
    </submittedName>
</protein>
<dbReference type="Proteomes" id="UP001165960">
    <property type="component" value="Unassembled WGS sequence"/>
</dbReference>
<evidence type="ECO:0000313" key="2">
    <source>
        <dbReference type="Proteomes" id="UP001165960"/>
    </source>
</evidence>
<reference evidence="1" key="1">
    <citation type="submission" date="2022-04" db="EMBL/GenBank/DDBJ databases">
        <title>Genome of the entomopathogenic fungus Entomophthora muscae.</title>
        <authorList>
            <person name="Elya C."/>
            <person name="Lovett B.R."/>
            <person name="Lee E."/>
            <person name="Macias A.M."/>
            <person name="Hajek A.E."/>
            <person name="De Bivort B.L."/>
            <person name="Kasson M.T."/>
            <person name="De Fine Licht H.H."/>
            <person name="Stajich J.E."/>
        </authorList>
    </citation>
    <scope>NUCLEOTIDE SEQUENCE</scope>
    <source>
        <strain evidence="1">Berkeley</strain>
    </source>
</reference>
<dbReference type="EMBL" id="QTSX02001465">
    <property type="protein sequence ID" value="KAJ9081627.1"/>
    <property type="molecule type" value="Genomic_DNA"/>
</dbReference>
<keyword evidence="2" id="KW-1185">Reference proteome</keyword>
<organism evidence="1 2">
    <name type="scientific">Entomophthora muscae</name>
    <dbReference type="NCBI Taxonomy" id="34485"/>
    <lineage>
        <taxon>Eukaryota</taxon>
        <taxon>Fungi</taxon>
        <taxon>Fungi incertae sedis</taxon>
        <taxon>Zoopagomycota</taxon>
        <taxon>Entomophthoromycotina</taxon>
        <taxon>Entomophthoromycetes</taxon>
        <taxon>Entomophthorales</taxon>
        <taxon>Entomophthoraceae</taxon>
        <taxon>Entomophthora</taxon>
    </lineage>
</organism>
<sequence>MEKKARWLSKRGVVKKASNGVITDTNLERGPKGFVLCRFCGTETKTVYNTFCSSLCVHNFKIRTQPGYLRECILKRDRGICQDCKVNCIEIYAKACALETLEKRKLFFCELGNDLWKVKVKRCLNSLDIKFTPGMFWEAAHIIDVQDGGGASGLENLRTLCVPCHQKESLVKLRLKSSLHKPLQVESNENRCIKKVSPYHSNEDLKKPSSCLQKPSTGILTQRPSLINEPSPNLSLPLDNSSSSQVPLLRNRPLDTTFDSITSANFIALGKEADGVSSKVSTIQEVSNEVNSYNCGVLNQMCSNEKGEIRKRRPFSQLEIDALIVGINHFGQAWAKIKKEYSTIFKLRSPVDLKDKARNLAKTNPNFLKM</sequence>